<accession>A0ABP7ESS5</accession>
<dbReference type="SUPFAM" id="SSF48452">
    <property type="entry name" value="TPR-like"/>
    <property type="match status" value="2"/>
</dbReference>
<proteinExistence type="predicted"/>
<keyword evidence="3" id="KW-1185">Reference proteome</keyword>
<gene>
    <name evidence="2" type="ORF">GCM10022268_32110</name>
</gene>
<dbReference type="InterPro" id="IPR011990">
    <property type="entry name" value="TPR-like_helical_dom_sf"/>
</dbReference>
<sequence length="557" mass="59121">MRGWLLTLLMAMVPGMADQAETPAPIATGAVETGADGSHAICAGDTIATATPVILTGYGKGGFPITTAQPQAQAFFDNGMQLAHAFAHKAAIAAFRRAVAIDPTCAMCVWGEAWASGPTINYTIEPKEIAPLVAMTARAAMLAERNGTPRERALIAALALRQKDGGGNRPGDTAFMTAMDALVARYPIDDEVATIAADAALIAPWKPNDPSLGWHAVALLENVLARDPDYSPAIHFYIHATEIVKVPKRAESYADRLTALVPSASHLVHMPSHTWYWLGRYQDAADANMRAVRLGIANAKRLGMPEPDGVWRLPYHAHNVVYGLGGALMSGDATTALALGRPLVARAAVEAKAPPFMQMLAASGYFAIARFAEPAETMSLPEPKAAFLAGYWHYARGEASARTGDVAAVRREAAAIPSRVADAGEDAGLAVRMLRIARAVLDGRAAMLENRPRDAARAFRRAAAWQEERDFADIADPPVWWYPVRRSVAEAVLATGDAAGALREVNASLLLRPNDPVALVVKARAEAALGQPAAARASRAAAVAGWHGDPRWLRAAG</sequence>
<evidence type="ECO:0000313" key="3">
    <source>
        <dbReference type="Proteomes" id="UP001500523"/>
    </source>
</evidence>
<dbReference type="RefSeq" id="WP_344694402.1">
    <property type="nucleotide sequence ID" value="NZ_BAABBF010000009.1"/>
</dbReference>
<comment type="caution">
    <text evidence="2">The sequence shown here is derived from an EMBL/GenBank/DDBJ whole genome shotgun (WGS) entry which is preliminary data.</text>
</comment>
<evidence type="ECO:0000313" key="2">
    <source>
        <dbReference type="EMBL" id="GAA3721454.1"/>
    </source>
</evidence>
<dbReference type="PANTHER" id="PTHR45588:SF1">
    <property type="entry name" value="WW DOMAIN-CONTAINING PROTEIN"/>
    <property type="match status" value="1"/>
</dbReference>
<reference evidence="3" key="1">
    <citation type="journal article" date="2019" name="Int. J. Syst. Evol. Microbiol.">
        <title>The Global Catalogue of Microorganisms (GCM) 10K type strain sequencing project: providing services to taxonomists for standard genome sequencing and annotation.</title>
        <authorList>
            <consortium name="The Broad Institute Genomics Platform"/>
            <consortium name="The Broad Institute Genome Sequencing Center for Infectious Disease"/>
            <person name="Wu L."/>
            <person name="Ma J."/>
        </authorList>
    </citation>
    <scope>NUCLEOTIDE SEQUENCE [LARGE SCALE GENOMIC DNA]</scope>
    <source>
        <strain evidence="3">JCM 17498</strain>
    </source>
</reference>
<dbReference type="Gene3D" id="1.25.40.10">
    <property type="entry name" value="Tetratricopeptide repeat domain"/>
    <property type="match status" value="1"/>
</dbReference>
<feature type="chain" id="PRO_5045275054" description="Tetratricopeptide repeat protein" evidence="1">
    <location>
        <begin position="20"/>
        <end position="557"/>
    </location>
</feature>
<dbReference type="PANTHER" id="PTHR45588">
    <property type="entry name" value="TPR DOMAIN-CONTAINING PROTEIN"/>
    <property type="match status" value="1"/>
</dbReference>
<organism evidence="2 3">
    <name type="scientific">Sphingomonas cynarae</name>
    <dbReference type="NCBI Taxonomy" id="930197"/>
    <lineage>
        <taxon>Bacteria</taxon>
        <taxon>Pseudomonadati</taxon>
        <taxon>Pseudomonadota</taxon>
        <taxon>Alphaproteobacteria</taxon>
        <taxon>Sphingomonadales</taxon>
        <taxon>Sphingomonadaceae</taxon>
        <taxon>Sphingomonas</taxon>
    </lineage>
</organism>
<dbReference type="Proteomes" id="UP001500523">
    <property type="component" value="Unassembled WGS sequence"/>
</dbReference>
<protein>
    <recommendedName>
        <fullName evidence="4">Tetratricopeptide repeat protein</fullName>
    </recommendedName>
</protein>
<name>A0ABP7ESS5_9SPHN</name>
<keyword evidence="1" id="KW-0732">Signal</keyword>
<evidence type="ECO:0000256" key="1">
    <source>
        <dbReference type="SAM" id="SignalP"/>
    </source>
</evidence>
<dbReference type="EMBL" id="BAABBF010000009">
    <property type="protein sequence ID" value="GAA3721454.1"/>
    <property type="molecule type" value="Genomic_DNA"/>
</dbReference>
<evidence type="ECO:0008006" key="4">
    <source>
        <dbReference type="Google" id="ProtNLM"/>
    </source>
</evidence>
<feature type="signal peptide" evidence="1">
    <location>
        <begin position="1"/>
        <end position="19"/>
    </location>
</feature>